<evidence type="ECO:0000256" key="3">
    <source>
        <dbReference type="ARBA" id="ARBA00022840"/>
    </source>
</evidence>
<reference evidence="9 10" key="1">
    <citation type="submission" date="2020-07" db="EMBL/GenBank/DDBJ databases">
        <title>Sequencing the genomes of 1000 actinobacteria strains.</title>
        <authorList>
            <person name="Klenk H.-P."/>
        </authorList>
    </citation>
    <scope>NUCLEOTIDE SEQUENCE [LARGE SCALE GENOMIC DNA]</scope>
    <source>
        <strain evidence="9 10">DSM 45975</strain>
    </source>
</reference>
<dbReference type="PROSITE" id="PS00329">
    <property type="entry name" value="HSP70_2"/>
    <property type="match status" value="1"/>
</dbReference>
<evidence type="ECO:0000256" key="7">
    <source>
        <dbReference type="SAM" id="MobiDB-lite"/>
    </source>
</evidence>
<proteinExistence type="inferred from homology"/>
<keyword evidence="5" id="KW-0143">Chaperone</keyword>
<comment type="caution">
    <text evidence="9">The sequence shown here is derived from an EMBL/GenBank/DDBJ whole genome shotgun (WGS) entry which is preliminary data.</text>
</comment>
<comment type="similarity">
    <text evidence="1 6">Belongs to the heat shock protein 70 family.</text>
</comment>
<organism evidence="9 10">
    <name type="scientific">Halosaccharopolyspora lacisalsi</name>
    <dbReference type="NCBI Taxonomy" id="1000566"/>
    <lineage>
        <taxon>Bacteria</taxon>
        <taxon>Bacillati</taxon>
        <taxon>Actinomycetota</taxon>
        <taxon>Actinomycetes</taxon>
        <taxon>Pseudonocardiales</taxon>
        <taxon>Pseudonocardiaceae</taxon>
        <taxon>Halosaccharopolyspora</taxon>
    </lineage>
</organism>
<keyword evidence="8" id="KW-0812">Transmembrane</keyword>
<keyword evidence="8" id="KW-0472">Membrane</keyword>
<accession>A0A839E562</accession>
<feature type="compositionally biased region" description="Low complexity" evidence="7">
    <location>
        <begin position="368"/>
        <end position="380"/>
    </location>
</feature>
<feature type="transmembrane region" description="Helical" evidence="8">
    <location>
        <begin position="423"/>
        <end position="443"/>
    </location>
</feature>
<dbReference type="GO" id="GO:0005524">
    <property type="term" value="F:ATP binding"/>
    <property type="evidence" value="ECO:0007669"/>
    <property type="project" value="UniProtKB-KW"/>
</dbReference>
<dbReference type="AlphaFoldDB" id="A0A839E562"/>
<dbReference type="InterPro" id="IPR043129">
    <property type="entry name" value="ATPase_NBD"/>
</dbReference>
<sequence length="598" mass="64216">MPLHVSVDFGTSSTCTVVSVDGGEPQVVVIDGSPLIPSAVFAAADGTLFVGQEAERQAAVDPARFEPHPKRRIDEGELLLGDSVLRVGDVIGTVLRRAVGEARRYAAGAGVDLLVLTHPADWGSMRVRELRHAATNLARELVMVPEPVGAAVFHSAGHGLPDGGALAVLDLGGGTVDASVVRKQGRTFRVLATRGDPHFGGADIDQALLDHVGGLVPAADQRSWRQLVEGREMAERRRRRVLRQDVKGAKETLSRHSYTDVPMPSPFSDAHVTRSDLERLISERLSAAADLVPATLREGEVGRDRLSGVFLVGGSSRIPMISRLIHQRTGVVPTTLDQPETVVARGALRAVRLDPERTGGLPPTGSTPAAPSRPNAARAAPRPEPHGSASATDSLSRASTIVIGGSEPTRQVTAPARRRGRGIWVLVAGLVALLAVGASIALIMNAEGGGRARAETRHTSRYGYHFDYPAGWHQGGGDPAKWETRVSPSKSSGSYVSVRKGRLDYDVEAERGRSVSELRRYYEQQIAAGQGLSGFESRTRFAGEDVVHYRERLAEATVDWYVLHEKHARISVGCRHTPDAAERIRRACRRVVSSLRPG</sequence>
<dbReference type="PROSITE" id="PS01036">
    <property type="entry name" value="HSP70_3"/>
    <property type="match status" value="1"/>
</dbReference>
<dbReference type="PANTHER" id="PTHR19375">
    <property type="entry name" value="HEAT SHOCK PROTEIN 70KDA"/>
    <property type="match status" value="1"/>
</dbReference>
<dbReference type="RefSeq" id="WP_182546190.1">
    <property type="nucleotide sequence ID" value="NZ_JACGWZ010000007.1"/>
</dbReference>
<keyword evidence="10" id="KW-1185">Reference proteome</keyword>
<gene>
    <name evidence="9" type="ORF">FHX42_004369</name>
</gene>
<evidence type="ECO:0000256" key="1">
    <source>
        <dbReference type="ARBA" id="ARBA00007381"/>
    </source>
</evidence>
<name>A0A839E562_9PSEU</name>
<evidence type="ECO:0000313" key="10">
    <source>
        <dbReference type="Proteomes" id="UP000569329"/>
    </source>
</evidence>
<keyword evidence="3 6" id="KW-0067">ATP-binding</keyword>
<dbReference type="PRINTS" id="PR00301">
    <property type="entry name" value="HEATSHOCK70"/>
</dbReference>
<dbReference type="NCBIfam" id="TIGR03931">
    <property type="entry name" value="T7SS_Rv3446c"/>
    <property type="match status" value="1"/>
</dbReference>
<evidence type="ECO:0000256" key="6">
    <source>
        <dbReference type="RuleBase" id="RU003322"/>
    </source>
</evidence>
<keyword evidence="2 6" id="KW-0547">Nucleotide-binding</keyword>
<feature type="region of interest" description="Disordered" evidence="7">
    <location>
        <begin position="353"/>
        <end position="395"/>
    </location>
</feature>
<keyword evidence="4" id="KW-0346">Stress response</keyword>
<dbReference type="InterPro" id="IPR018181">
    <property type="entry name" value="Heat_shock_70_CS"/>
</dbReference>
<dbReference type="InterPro" id="IPR023840">
    <property type="entry name" value="T7SS_Rv3446c"/>
</dbReference>
<evidence type="ECO:0000256" key="2">
    <source>
        <dbReference type="ARBA" id="ARBA00022741"/>
    </source>
</evidence>
<dbReference type="InterPro" id="IPR013126">
    <property type="entry name" value="Hsp_70_fam"/>
</dbReference>
<dbReference type="Gene3D" id="3.30.420.40">
    <property type="match status" value="2"/>
</dbReference>
<dbReference type="SUPFAM" id="SSF53067">
    <property type="entry name" value="Actin-like ATPase domain"/>
    <property type="match status" value="2"/>
</dbReference>
<protein>
    <submittedName>
        <fullName evidence="9">Type VII secretion-associated protein (TIGR03931 family)</fullName>
    </submittedName>
</protein>
<dbReference type="Proteomes" id="UP000569329">
    <property type="component" value="Unassembled WGS sequence"/>
</dbReference>
<evidence type="ECO:0000256" key="4">
    <source>
        <dbReference type="ARBA" id="ARBA00023016"/>
    </source>
</evidence>
<dbReference type="Pfam" id="PF00012">
    <property type="entry name" value="HSP70"/>
    <property type="match status" value="1"/>
</dbReference>
<dbReference type="EMBL" id="JACGWZ010000007">
    <property type="protein sequence ID" value="MBA8826985.1"/>
    <property type="molecule type" value="Genomic_DNA"/>
</dbReference>
<dbReference type="Gene3D" id="3.90.640.10">
    <property type="entry name" value="Actin, Chain A, domain 4"/>
    <property type="match status" value="1"/>
</dbReference>
<evidence type="ECO:0000313" key="9">
    <source>
        <dbReference type="EMBL" id="MBA8826985.1"/>
    </source>
</evidence>
<keyword evidence="8" id="KW-1133">Transmembrane helix</keyword>
<evidence type="ECO:0000256" key="5">
    <source>
        <dbReference type="ARBA" id="ARBA00023186"/>
    </source>
</evidence>
<evidence type="ECO:0000256" key="8">
    <source>
        <dbReference type="SAM" id="Phobius"/>
    </source>
</evidence>
<dbReference type="GO" id="GO:0140662">
    <property type="term" value="F:ATP-dependent protein folding chaperone"/>
    <property type="evidence" value="ECO:0007669"/>
    <property type="project" value="InterPro"/>
</dbReference>